<evidence type="ECO:0000256" key="2">
    <source>
        <dbReference type="HAMAP-Rule" id="MF_01103"/>
    </source>
</evidence>
<dbReference type="PANTHER" id="PTHR37300:SF1">
    <property type="entry name" value="UPF0291 PROTEIN YNZC"/>
    <property type="match status" value="1"/>
</dbReference>
<accession>A0A6N2U6B1</accession>
<dbReference type="PANTHER" id="PTHR37300">
    <property type="entry name" value="UPF0291 PROTEIN CBO2609/CLC_2481"/>
    <property type="match status" value="1"/>
</dbReference>
<dbReference type="SUPFAM" id="SSF158221">
    <property type="entry name" value="YnzC-like"/>
    <property type="match status" value="1"/>
</dbReference>
<dbReference type="AlphaFoldDB" id="A0A6N2U6B1"/>
<sequence length="72" mass="8393">MEDKKIQRINELARQSRERELTPEEKAEQKALREEYIAAFRSNLKAQLDATVVVRPDGSRTPLKQRKTELPS</sequence>
<reference evidence="4" key="1">
    <citation type="submission" date="2019-11" db="EMBL/GenBank/DDBJ databases">
        <authorList>
            <person name="Feng L."/>
        </authorList>
    </citation>
    <scope>NUCLEOTIDE SEQUENCE</scope>
    <source>
        <strain evidence="4">AundefinedLFYP135</strain>
    </source>
</reference>
<evidence type="ECO:0000313" key="4">
    <source>
        <dbReference type="EMBL" id="VYT13057.1"/>
    </source>
</evidence>
<evidence type="ECO:0000256" key="1">
    <source>
        <dbReference type="ARBA" id="ARBA00022490"/>
    </source>
</evidence>
<feature type="compositionally biased region" description="Basic and acidic residues" evidence="3">
    <location>
        <begin position="14"/>
        <end position="27"/>
    </location>
</feature>
<evidence type="ECO:0000256" key="3">
    <source>
        <dbReference type="SAM" id="MobiDB-lite"/>
    </source>
</evidence>
<dbReference type="Gene3D" id="1.10.287.540">
    <property type="entry name" value="Helix hairpin bin"/>
    <property type="match status" value="1"/>
</dbReference>
<dbReference type="GO" id="GO:0005737">
    <property type="term" value="C:cytoplasm"/>
    <property type="evidence" value="ECO:0007669"/>
    <property type="project" value="UniProtKB-SubCell"/>
</dbReference>
<feature type="region of interest" description="Disordered" evidence="3">
    <location>
        <begin position="1"/>
        <end position="27"/>
    </location>
</feature>
<dbReference type="Pfam" id="PF05979">
    <property type="entry name" value="DUF896"/>
    <property type="match status" value="1"/>
</dbReference>
<dbReference type="HAMAP" id="MF_01103">
    <property type="entry name" value="UPF0291"/>
    <property type="match status" value="1"/>
</dbReference>
<gene>
    <name evidence="4" type="ORF">AULFYP135_01763</name>
</gene>
<name>A0A6N2U6B1_9FIRM</name>
<protein>
    <recommendedName>
        <fullName evidence="2">UPF0291 protein AULFYP135_01763</fullName>
    </recommendedName>
</protein>
<comment type="similarity">
    <text evidence="2">Belongs to the UPF0291 family.</text>
</comment>
<proteinExistence type="inferred from homology"/>
<comment type="subcellular location">
    <subcellularLocation>
        <location evidence="2">Cytoplasm</location>
    </subcellularLocation>
</comment>
<dbReference type="EMBL" id="CACRSL010000003">
    <property type="protein sequence ID" value="VYT13057.1"/>
    <property type="molecule type" value="Genomic_DNA"/>
</dbReference>
<organism evidence="4">
    <name type="scientific">uncultured Anaerotruncus sp</name>
    <dbReference type="NCBI Taxonomy" id="905011"/>
    <lineage>
        <taxon>Bacteria</taxon>
        <taxon>Bacillati</taxon>
        <taxon>Bacillota</taxon>
        <taxon>Clostridia</taxon>
        <taxon>Eubacteriales</taxon>
        <taxon>Oscillospiraceae</taxon>
        <taxon>Anaerotruncus</taxon>
        <taxon>environmental samples</taxon>
    </lineage>
</organism>
<dbReference type="InterPro" id="IPR009242">
    <property type="entry name" value="DUF896"/>
</dbReference>
<keyword evidence="1 2" id="KW-0963">Cytoplasm</keyword>